<dbReference type="InterPro" id="IPR013325">
    <property type="entry name" value="RNA_pol_sigma_r2"/>
</dbReference>
<dbReference type="InterPro" id="IPR013324">
    <property type="entry name" value="RNA_pol_sigma_r3/r4-like"/>
</dbReference>
<dbReference type="PANTHER" id="PTHR30173:SF36">
    <property type="entry name" value="ECF RNA POLYMERASE SIGMA FACTOR SIGJ"/>
    <property type="match status" value="1"/>
</dbReference>
<comment type="similarity">
    <text evidence="1">Belongs to the sigma-70 factor family. ECF subfamily.</text>
</comment>
<evidence type="ECO:0000256" key="3">
    <source>
        <dbReference type="ARBA" id="ARBA00023015"/>
    </source>
</evidence>
<feature type="domain" description="RNA polymerase sigma-70 region 2" evidence="7">
    <location>
        <begin position="47"/>
        <end position="111"/>
    </location>
</feature>
<dbReference type="InterPro" id="IPR052704">
    <property type="entry name" value="ECF_Sigma-70_Domain"/>
</dbReference>
<evidence type="ECO:0000259" key="7">
    <source>
        <dbReference type="Pfam" id="PF04542"/>
    </source>
</evidence>
<keyword evidence="10" id="KW-1185">Reference proteome</keyword>
<dbReference type="EMBL" id="BMMV01000008">
    <property type="protein sequence ID" value="GGJ96786.1"/>
    <property type="molecule type" value="Genomic_DNA"/>
</dbReference>
<dbReference type="PANTHER" id="PTHR30173">
    <property type="entry name" value="SIGMA 19 FACTOR"/>
    <property type="match status" value="1"/>
</dbReference>
<sequence>MQDARPDSPTIGRPVTTDPEQCPVPEERPGLELSCGPTALDAATEVYAAHRELLFSLVHNLLGTVTDTEDVLQETWLSWASARRSHIANARAYLVRIAVNQALARLRHARRDQVSDLGPWLPRPLLSTAGAEDGALREESVSLALTVVLETLTPLERAVFVLREVFGYDHDEIATLLGRSPAAVRQTARRARTHVRSRRPRGAPGPELRRAVTERFMSAALGGDLAALMEVLAPDVAMWTDGAGTLHVARRVVAGRDRVVRLVRAKAPRLPAGLTVRYVNAHREPAVLLFAGDRLHTVVVLELTPAGDRVSGIYGVVDPENLPHVA</sequence>
<dbReference type="InterPro" id="IPR007627">
    <property type="entry name" value="RNA_pol_sigma70_r2"/>
</dbReference>
<dbReference type="Gene3D" id="3.10.450.50">
    <property type="match status" value="1"/>
</dbReference>
<name>A0ABQ2E6U8_9ACTN</name>
<evidence type="ECO:0000256" key="6">
    <source>
        <dbReference type="SAM" id="MobiDB-lite"/>
    </source>
</evidence>
<dbReference type="Pfam" id="PF04542">
    <property type="entry name" value="Sigma70_r2"/>
    <property type="match status" value="1"/>
</dbReference>
<organism evidence="9 10">
    <name type="scientific">Streptomyces camponoticapitis</name>
    <dbReference type="NCBI Taxonomy" id="1616125"/>
    <lineage>
        <taxon>Bacteria</taxon>
        <taxon>Bacillati</taxon>
        <taxon>Actinomycetota</taxon>
        <taxon>Actinomycetes</taxon>
        <taxon>Kitasatosporales</taxon>
        <taxon>Streptomycetaceae</taxon>
        <taxon>Streptomyces</taxon>
    </lineage>
</organism>
<evidence type="ECO:0000256" key="5">
    <source>
        <dbReference type="ARBA" id="ARBA00023163"/>
    </source>
</evidence>
<dbReference type="SUPFAM" id="SSF88659">
    <property type="entry name" value="Sigma3 and sigma4 domains of RNA polymerase sigma factors"/>
    <property type="match status" value="1"/>
</dbReference>
<comment type="subunit">
    <text evidence="2">Interacts transiently with the RNA polymerase catalytic core formed by RpoA, RpoB, RpoC and RpoZ (2 alpha, 1 beta, 1 beta' and 1 omega subunit) to form the RNA polymerase holoenzyme that can initiate transcription.</text>
</comment>
<keyword evidence="5" id="KW-0804">Transcription</keyword>
<evidence type="ECO:0000256" key="2">
    <source>
        <dbReference type="ARBA" id="ARBA00011344"/>
    </source>
</evidence>
<dbReference type="InterPro" id="IPR032710">
    <property type="entry name" value="NTF2-like_dom_sf"/>
</dbReference>
<dbReference type="RefSeq" id="WP_229700877.1">
    <property type="nucleotide sequence ID" value="NZ_BMMV01000008.1"/>
</dbReference>
<dbReference type="Gene3D" id="1.10.1740.10">
    <property type="match status" value="1"/>
</dbReference>
<gene>
    <name evidence="9" type="ORF">GCM10011583_30380</name>
</gene>
<accession>A0ABQ2E6U8</accession>
<reference evidence="10" key="1">
    <citation type="journal article" date="2019" name="Int. J. Syst. Evol. Microbiol.">
        <title>The Global Catalogue of Microorganisms (GCM) 10K type strain sequencing project: providing services to taxonomists for standard genome sequencing and annotation.</title>
        <authorList>
            <consortium name="The Broad Institute Genomics Platform"/>
            <consortium name="The Broad Institute Genome Sequencing Center for Infectious Disease"/>
            <person name="Wu L."/>
            <person name="Ma J."/>
        </authorList>
    </citation>
    <scope>NUCLEOTIDE SEQUENCE [LARGE SCALE GENOMIC DNA]</scope>
    <source>
        <strain evidence="10">CGMCC 4.7275</strain>
    </source>
</reference>
<dbReference type="SUPFAM" id="SSF54427">
    <property type="entry name" value="NTF2-like"/>
    <property type="match status" value="1"/>
</dbReference>
<keyword evidence="3" id="KW-0805">Transcription regulation</keyword>
<evidence type="ECO:0000313" key="10">
    <source>
        <dbReference type="Proteomes" id="UP000660265"/>
    </source>
</evidence>
<evidence type="ECO:0000313" key="9">
    <source>
        <dbReference type="EMBL" id="GGJ96786.1"/>
    </source>
</evidence>
<evidence type="ECO:0000256" key="4">
    <source>
        <dbReference type="ARBA" id="ARBA00023082"/>
    </source>
</evidence>
<dbReference type="InterPro" id="IPR036388">
    <property type="entry name" value="WH-like_DNA-bd_sf"/>
</dbReference>
<evidence type="ECO:0000256" key="1">
    <source>
        <dbReference type="ARBA" id="ARBA00010641"/>
    </source>
</evidence>
<dbReference type="Pfam" id="PF08281">
    <property type="entry name" value="Sigma70_r4_2"/>
    <property type="match status" value="1"/>
</dbReference>
<dbReference type="InterPro" id="IPR014284">
    <property type="entry name" value="RNA_pol_sigma-70_dom"/>
</dbReference>
<feature type="domain" description="RNA polymerase sigma factor 70 region 4 type 2" evidence="8">
    <location>
        <begin position="144"/>
        <end position="194"/>
    </location>
</feature>
<dbReference type="CDD" id="cd06171">
    <property type="entry name" value="Sigma70_r4"/>
    <property type="match status" value="1"/>
</dbReference>
<keyword evidence="4" id="KW-0731">Sigma factor</keyword>
<dbReference type="Gene3D" id="1.10.10.10">
    <property type="entry name" value="Winged helix-like DNA-binding domain superfamily/Winged helix DNA-binding domain"/>
    <property type="match status" value="1"/>
</dbReference>
<feature type="region of interest" description="Disordered" evidence="6">
    <location>
        <begin position="1"/>
        <end position="27"/>
    </location>
</feature>
<comment type="caution">
    <text evidence="9">The sequence shown here is derived from an EMBL/GenBank/DDBJ whole genome shotgun (WGS) entry which is preliminary data.</text>
</comment>
<dbReference type="NCBIfam" id="TIGR02937">
    <property type="entry name" value="sigma70-ECF"/>
    <property type="match status" value="1"/>
</dbReference>
<dbReference type="Proteomes" id="UP000660265">
    <property type="component" value="Unassembled WGS sequence"/>
</dbReference>
<dbReference type="InterPro" id="IPR013249">
    <property type="entry name" value="RNA_pol_sigma70_r4_t2"/>
</dbReference>
<protein>
    <submittedName>
        <fullName evidence="9">RNA polymerase sigma24 factor</fullName>
    </submittedName>
</protein>
<dbReference type="SUPFAM" id="SSF88946">
    <property type="entry name" value="Sigma2 domain of RNA polymerase sigma factors"/>
    <property type="match status" value="1"/>
</dbReference>
<proteinExistence type="inferred from homology"/>
<evidence type="ECO:0000259" key="8">
    <source>
        <dbReference type="Pfam" id="PF08281"/>
    </source>
</evidence>